<dbReference type="EMBL" id="HACA01022075">
    <property type="protein sequence ID" value="CDW39436.1"/>
    <property type="molecule type" value="Transcribed_RNA"/>
</dbReference>
<evidence type="ECO:0000313" key="1">
    <source>
        <dbReference type="EMBL" id="CDW39436.1"/>
    </source>
</evidence>
<dbReference type="AlphaFoldDB" id="A0A0K2UNY9"/>
<name>A0A0K2UNY9_LEPSM</name>
<organism evidence="1">
    <name type="scientific">Lepeophtheirus salmonis</name>
    <name type="common">Salmon louse</name>
    <name type="synonym">Caligus salmonis</name>
    <dbReference type="NCBI Taxonomy" id="72036"/>
    <lineage>
        <taxon>Eukaryota</taxon>
        <taxon>Metazoa</taxon>
        <taxon>Ecdysozoa</taxon>
        <taxon>Arthropoda</taxon>
        <taxon>Crustacea</taxon>
        <taxon>Multicrustacea</taxon>
        <taxon>Hexanauplia</taxon>
        <taxon>Copepoda</taxon>
        <taxon>Siphonostomatoida</taxon>
        <taxon>Caligidae</taxon>
        <taxon>Lepeophtheirus</taxon>
    </lineage>
</organism>
<proteinExistence type="predicted"/>
<accession>A0A0K2UNY9</accession>
<protein>
    <submittedName>
        <fullName evidence="1">Uncharacterized protein</fullName>
    </submittedName>
</protein>
<reference evidence="1" key="1">
    <citation type="submission" date="2014-05" db="EMBL/GenBank/DDBJ databases">
        <authorList>
            <person name="Chronopoulou M."/>
        </authorList>
    </citation>
    <scope>NUCLEOTIDE SEQUENCE</scope>
    <source>
        <tissue evidence="1">Whole organism</tissue>
    </source>
</reference>
<sequence>MRLTRTTVFAELRDPERGRSAEAYKPLLIVDPNRSRLRFPGRTTLEIVVVRVVGLKRHQSPRLLRLRRMMKRTKKRMMKKRAYSKREAPLPSPQSKVFRRKCFSHRISRGVPQIEVFSWCC</sequence>